<dbReference type="AlphaFoldDB" id="A0A2T3B6T5"/>
<gene>
    <name evidence="1" type="ORF">M430DRAFT_41206</name>
</gene>
<sequence length="165" mass="18193">MPTFDQIQITTQQSPVNSGMQPTQALIFVAGIAAFAIPEGQTDGIYYVAHYCAGSEEQTPMAHTTGFPVQRPIGNLSLAPCSLGGSREDHRCLYDIARVTNHRPPRLFQRAHTSWLLAPQPNCPATATFRLRRRVKHLTDMPLLLKSIDNVVPYSGDGNNPPTIR</sequence>
<protein>
    <submittedName>
        <fullName evidence="1">Uncharacterized protein</fullName>
    </submittedName>
</protein>
<name>A0A2T3B6T5_AMORE</name>
<proteinExistence type="predicted"/>
<accession>A0A2T3B6T5</accession>
<keyword evidence="2" id="KW-1185">Reference proteome</keyword>
<reference evidence="1 2" key="1">
    <citation type="journal article" date="2018" name="New Phytol.">
        <title>Comparative genomics and transcriptomics depict ericoid mycorrhizal fungi as versatile saprotrophs and plant mutualists.</title>
        <authorList>
            <person name="Martino E."/>
            <person name="Morin E."/>
            <person name="Grelet G.A."/>
            <person name="Kuo A."/>
            <person name="Kohler A."/>
            <person name="Daghino S."/>
            <person name="Barry K.W."/>
            <person name="Cichocki N."/>
            <person name="Clum A."/>
            <person name="Dockter R.B."/>
            <person name="Hainaut M."/>
            <person name="Kuo R.C."/>
            <person name="LaButti K."/>
            <person name="Lindahl B.D."/>
            <person name="Lindquist E.A."/>
            <person name="Lipzen A."/>
            <person name="Khouja H.R."/>
            <person name="Magnuson J."/>
            <person name="Murat C."/>
            <person name="Ohm R.A."/>
            <person name="Singer S.W."/>
            <person name="Spatafora J.W."/>
            <person name="Wang M."/>
            <person name="Veneault-Fourrey C."/>
            <person name="Henrissat B."/>
            <person name="Grigoriev I.V."/>
            <person name="Martin F.M."/>
            <person name="Perotto S."/>
        </authorList>
    </citation>
    <scope>NUCLEOTIDE SEQUENCE [LARGE SCALE GENOMIC DNA]</scope>
    <source>
        <strain evidence="1 2">ATCC 22711</strain>
    </source>
</reference>
<evidence type="ECO:0000313" key="2">
    <source>
        <dbReference type="Proteomes" id="UP000241818"/>
    </source>
</evidence>
<dbReference type="GeneID" id="36575543"/>
<dbReference type="Proteomes" id="UP000241818">
    <property type="component" value="Unassembled WGS sequence"/>
</dbReference>
<dbReference type="RefSeq" id="XP_024722607.1">
    <property type="nucleotide sequence ID" value="XM_024867462.1"/>
</dbReference>
<dbReference type="EMBL" id="KZ679009">
    <property type="protein sequence ID" value="PSS22452.1"/>
    <property type="molecule type" value="Genomic_DNA"/>
</dbReference>
<dbReference type="InParanoid" id="A0A2T3B6T5"/>
<organism evidence="1 2">
    <name type="scientific">Amorphotheca resinae ATCC 22711</name>
    <dbReference type="NCBI Taxonomy" id="857342"/>
    <lineage>
        <taxon>Eukaryota</taxon>
        <taxon>Fungi</taxon>
        <taxon>Dikarya</taxon>
        <taxon>Ascomycota</taxon>
        <taxon>Pezizomycotina</taxon>
        <taxon>Leotiomycetes</taxon>
        <taxon>Helotiales</taxon>
        <taxon>Amorphothecaceae</taxon>
        <taxon>Amorphotheca</taxon>
    </lineage>
</organism>
<evidence type="ECO:0000313" key="1">
    <source>
        <dbReference type="EMBL" id="PSS22452.1"/>
    </source>
</evidence>